<dbReference type="Pfam" id="PF00085">
    <property type="entry name" value="Thioredoxin"/>
    <property type="match status" value="1"/>
</dbReference>
<evidence type="ECO:0000313" key="6">
    <source>
        <dbReference type="EMBL" id="ODN01926.1"/>
    </source>
</evidence>
<feature type="signal peptide" evidence="3">
    <location>
        <begin position="1"/>
        <end position="31"/>
    </location>
</feature>
<dbReference type="Gene3D" id="1.10.287.110">
    <property type="entry name" value="DnaJ domain"/>
    <property type="match status" value="1"/>
</dbReference>
<dbReference type="Gene3D" id="3.40.30.10">
    <property type="entry name" value="Glutaredoxin"/>
    <property type="match status" value="1"/>
</dbReference>
<keyword evidence="3" id="KW-0732">Signal</keyword>
<dbReference type="OrthoDB" id="10065037at2759"/>
<dbReference type="PRINTS" id="PR00625">
    <property type="entry name" value="JDOMAIN"/>
</dbReference>
<dbReference type="SUPFAM" id="SSF52833">
    <property type="entry name" value="Thioredoxin-like"/>
    <property type="match status" value="1"/>
</dbReference>
<feature type="transmembrane region" description="Helical" evidence="2">
    <location>
        <begin position="549"/>
        <end position="573"/>
    </location>
</feature>
<feature type="region of interest" description="Disordered" evidence="1">
    <location>
        <begin position="586"/>
        <end position="611"/>
    </location>
</feature>
<accession>A0A1D2NAC9</accession>
<dbReference type="InterPro" id="IPR013766">
    <property type="entry name" value="Thioredoxin_domain"/>
</dbReference>
<dbReference type="InterPro" id="IPR036869">
    <property type="entry name" value="J_dom_sf"/>
</dbReference>
<name>A0A1D2NAC9_ORCCI</name>
<evidence type="ECO:0000259" key="5">
    <source>
        <dbReference type="PROSITE" id="PS51352"/>
    </source>
</evidence>
<dbReference type="PANTHER" id="PTHR44303">
    <property type="entry name" value="DNAJ HOMOLOG SUBFAMILY C MEMBER 16"/>
    <property type="match status" value="1"/>
</dbReference>
<dbReference type="STRING" id="48709.A0A1D2NAC9"/>
<dbReference type="SUPFAM" id="SSF46565">
    <property type="entry name" value="Chaperone J-domain"/>
    <property type="match status" value="1"/>
</dbReference>
<dbReference type="OMA" id="HAKHPEC"/>
<keyword evidence="7" id="KW-1185">Reference proteome</keyword>
<comment type="caution">
    <text evidence="6">The sequence shown here is derived from an EMBL/GenBank/DDBJ whole genome shotgun (WGS) entry which is preliminary data.</text>
</comment>
<feature type="domain" description="Thioredoxin" evidence="5">
    <location>
        <begin position="140"/>
        <end position="269"/>
    </location>
</feature>
<dbReference type="Pfam" id="PF00226">
    <property type="entry name" value="DnaJ"/>
    <property type="match status" value="1"/>
</dbReference>
<dbReference type="InterPro" id="IPR036249">
    <property type="entry name" value="Thioredoxin-like_sf"/>
</dbReference>
<protein>
    <submittedName>
        <fullName evidence="6">DnaJ subfamily C member 16</fullName>
    </submittedName>
</protein>
<proteinExistence type="predicted"/>
<organism evidence="6 7">
    <name type="scientific">Orchesella cincta</name>
    <name type="common">Springtail</name>
    <name type="synonym">Podura cincta</name>
    <dbReference type="NCBI Taxonomy" id="48709"/>
    <lineage>
        <taxon>Eukaryota</taxon>
        <taxon>Metazoa</taxon>
        <taxon>Ecdysozoa</taxon>
        <taxon>Arthropoda</taxon>
        <taxon>Hexapoda</taxon>
        <taxon>Collembola</taxon>
        <taxon>Entomobryomorpha</taxon>
        <taxon>Entomobryoidea</taxon>
        <taxon>Orchesellidae</taxon>
        <taxon>Orchesellinae</taxon>
        <taxon>Orchesella</taxon>
    </lineage>
</organism>
<feature type="domain" description="J" evidence="4">
    <location>
        <begin position="40"/>
        <end position="114"/>
    </location>
</feature>
<evidence type="ECO:0000259" key="4">
    <source>
        <dbReference type="PROSITE" id="PS50076"/>
    </source>
</evidence>
<feature type="region of interest" description="Disordered" evidence="1">
    <location>
        <begin position="753"/>
        <end position="775"/>
    </location>
</feature>
<reference evidence="6 7" key="1">
    <citation type="journal article" date="2016" name="Genome Biol. Evol.">
        <title>Gene Family Evolution Reflects Adaptation to Soil Environmental Stressors in the Genome of the Collembolan Orchesella cincta.</title>
        <authorList>
            <person name="Faddeeva-Vakhrusheva A."/>
            <person name="Derks M.F."/>
            <person name="Anvar S.Y."/>
            <person name="Agamennone V."/>
            <person name="Suring W."/>
            <person name="Smit S."/>
            <person name="van Straalen N.M."/>
            <person name="Roelofs D."/>
        </authorList>
    </citation>
    <scope>NUCLEOTIDE SEQUENCE [LARGE SCALE GENOMIC DNA]</scope>
    <source>
        <tissue evidence="6">Mixed pool</tissue>
    </source>
</reference>
<dbReference type="AlphaFoldDB" id="A0A1D2NAC9"/>
<dbReference type="PROSITE" id="PS50076">
    <property type="entry name" value="DNAJ_2"/>
    <property type="match status" value="1"/>
</dbReference>
<keyword evidence="2" id="KW-0472">Membrane</keyword>
<dbReference type="InterPro" id="IPR052448">
    <property type="entry name" value="DnaJ_C16_autophagy_reg"/>
</dbReference>
<dbReference type="PROSITE" id="PS51352">
    <property type="entry name" value="THIOREDOXIN_2"/>
    <property type="match status" value="1"/>
</dbReference>
<evidence type="ECO:0000256" key="2">
    <source>
        <dbReference type="SAM" id="Phobius"/>
    </source>
</evidence>
<dbReference type="InterPro" id="IPR001623">
    <property type="entry name" value="DnaJ_domain"/>
</dbReference>
<keyword evidence="2" id="KW-0812">Transmembrane</keyword>
<dbReference type="PANTHER" id="PTHR44303:SF2">
    <property type="entry name" value="DNAJ HOMOLOG SUBFAMILY C MEMBER 16"/>
    <property type="match status" value="1"/>
</dbReference>
<sequence length="817" mass="93288">MSKRTTLSRKSVFLITLTIILVSVLVSSAYGVTTASGSYNPYDVLGVTRSASPQEIRKAYKQLVVLWHPDKNKEVEAEDKFVLIKSAYEVKENGSKWGSLLSDPERRRLYDQHGITEDSPNLNPRTDYNNFHKFDPIDEILTFTTGGSFHFPFADGISYLHKQSITSKTFDQNVLPRSNIVPQLLLFYGDWCTGCARAAPTWRSISEELSNVGMDVACVHAERERVVARRMGISAVPAVVLVIDSHPYHYRETVISASKVIGFIRSKLPYDLITHLDQTNVDIFLNSWWDNRIRVIIFGSTPLIRLRYLLLAFQYRERAAFGIIRTDESPELVRRFGVPKGLDSILVFKEYSKPVASLSMADIPHKLMKDLVENNKFLNLPRLSSQSIMDTICPTESSVYRRRLCVVFLTRDATRLHDEEKVEQLRQYATRPSLPSRVKFAYVYEDKQRDFISALSSGNIKDSNLLIIWRQDKKRLSYEWMEGGWDGSNSSVQRLDNVLYRLMTDRSPLAYHVEIKELTDEHARSIFSKVLRKISLTMDFLRGQITREMVIQATSLVATVLFIVAGGFIMAYLRRKVYLPKPTQTLKGERPAATRPTTQNTTRPNSAVSSITHNPECRIHEMRGETYNGLVRLIKPGCRTVVLLLDSETKSELLPKFQRCVWPYRKNKSLQFGYMHVDRGGGLSWYKQLLLLSLAEPRNLNINPRNCVGTVLSLNGHRKYFCVFHATLPTAGAPRRRAGSGYRNGGFLGFDSENSSDECSDVERGGERANQNGQAQDNVGVLFTSHLLDNLPNWLDRLFEGSTHRYHINYWPEFPVK</sequence>
<feature type="chain" id="PRO_5008905290" evidence="3">
    <location>
        <begin position="32"/>
        <end position="817"/>
    </location>
</feature>
<evidence type="ECO:0000256" key="1">
    <source>
        <dbReference type="SAM" id="MobiDB-lite"/>
    </source>
</evidence>
<feature type="compositionally biased region" description="Low complexity" evidence="1">
    <location>
        <begin position="593"/>
        <end position="605"/>
    </location>
</feature>
<evidence type="ECO:0000313" key="7">
    <source>
        <dbReference type="Proteomes" id="UP000094527"/>
    </source>
</evidence>
<gene>
    <name evidence="6" type="ORF">Ocin01_04756</name>
</gene>
<dbReference type="EMBL" id="LJIJ01000133">
    <property type="protein sequence ID" value="ODN01926.1"/>
    <property type="molecule type" value="Genomic_DNA"/>
</dbReference>
<keyword evidence="2" id="KW-1133">Transmembrane helix</keyword>
<evidence type="ECO:0000256" key="3">
    <source>
        <dbReference type="SAM" id="SignalP"/>
    </source>
</evidence>
<dbReference type="Proteomes" id="UP000094527">
    <property type="component" value="Unassembled WGS sequence"/>
</dbReference>
<dbReference type="SMART" id="SM00271">
    <property type="entry name" value="DnaJ"/>
    <property type="match status" value="1"/>
</dbReference>
<dbReference type="CDD" id="cd06257">
    <property type="entry name" value="DnaJ"/>
    <property type="match status" value="1"/>
</dbReference>